<dbReference type="AlphaFoldDB" id="A0A0F9JP04"/>
<reference evidence="1" key="1">
    <citation type="journal article" date="2015" name="Nature">
        <title>Complex archaea that bridge the gap between prokaryotes and eukaryotes.</title>
        <authorList>
            <person name="Spang A."/>
            <person name="Saw J.H."/>
            <person name="Jorgensen S.L."/>
            <person name="Zaremba-Niedzwiedzka K."/>
            <person name="Martijn J."/>
            <person name="Lind A.E."/>
            <person name="van Eijk R."/>
            <person name="Schleper C."/>
            <person name="Guy L."/>
            <person name="Ettema T.J."/>
        </authorList>
    </citation>
    <scope>NUCLEOTIDE SEQUENCE</scope>
</reference>
<gene>
    <name evidence="1" type="ORF">LCGC14_1429520</name>
</gene>
<dbReference type="EMBL" id="LAZR01009616">
    <property type="protein sequence ID" value="KKM71544.1"/>
    <property type="molecule type" value="Genomic_DNA"/>
</dbReference>
<comment type="caution">
    <text evidence="1">The sequence shown here is derived from an EMBL/GenBank/DDBJ whole genome shotgun (WGS) entry which is preliminary data.</text>
</comment>
<protein>
    <submittedName>
        <fullName evidence="1">Uncharacterized protein</fullName>
    </submittedName>
</protein>
<sequence length="51" mass="6124">MNRRIARNVMADIIRGWRRNQYIPLEVKCSSLPRYKAYRVAAIYKIRLGWG</sequence>
<organism evidence="1">
    <name type="scientific">marine sediment metagenome</name>
    <dbReference type="NCBI Taxonomy" id="412755"/>
    <lineage>
        <taxon>unclassified sequences</taxon>
        <taxon>metagenomes</taxon>
        <taxon>ecological metagenomes</taxon>
    </lineage>
</organism>
<name>A0A0F9JP04_9ZZZZ</name>
<accession>A0A0F9JP04</accession>
<evidence type="ECO:0000313" key="1">
    <source>
        <dbReference type="EMBL" id="KKM71544.1"/>
    </source>
</evidence>
<proteinExistence type="predicted"/>